<dbReference type="AlphaFoldDB" id="A0A4Z2INH2"/>
<comment type="caution">
    <text evidence="1">The sequence shown here is derived from an EMBL/GenBank/DDBJ whole genome shotgun (WGS) entry which is preliminary data.</text>
</comment>
<protein>
    <submittedName>
        <fullName evidence="1">Uncharacterized protein</fullName>
    </submittedName>
</protein>
<gene>
    <name evidence="1" type="ORF">EYF80_010942</name>
</gene>
<organism evidence="1 2">
    <name type="scientific">Liparis tanakae</name>
    <name type="common">Tanaka's snailfish</name>
    <dbReference type="NCBI Taxonomy" id="230148"/>
    <lineage>
        <taxon>Eukaryota</taxon>
        <taxon>Metazoa</taxon>
        <taxon>Chordata</taxon>
        <taxon>Craniata</taxon>
        <taxon>Vertebrata</taxon>
        <taxon>Euteleostomi</taxon>
        <taxon>Actinopterygii</taxon>
        <taxon>Neopterygii</taxon>
        <taxon>Teleostei</taxon>
        <taxon>Neoteleostei</taxon>
        <taxon>Acanthomorphata</taxon>
        <taxon>Eupercaria</taxon>
        <taxon>Perciformes</taxon>
        <taxon>Cottioidei</taxon>
        <taxon>Cottales</taxon>
        <taxon>Liparidae</taxon>
        <taxon>Liparis</taxon>
    </lineage>
</organism>
<evidence type="ECO:0000313" key="2">
    <source>
        <dbReference type="Proteomes" id="UP000314294"/>
    </source>
</evidence>
<dbReference type="Proteomes" id="UP000314294">
    <property type="component" value="Unassembled WGS sequence"/>
</dbReference>
<dbReference type="EMBL" id="SRLO01000070">
    <property type="protein sequence ID" value="TNN78772.1"/>
    <property type="molecule type" value="Genomic_DNA"/>
</dbReference>
<name>A0A4Z2INH2_9TELE</name>
<sequence length="127" mass="13591">MNTFTLSLRPPVRLRAAPAEANQRPSCCRYDAGRILIEPSEAARSHFCQCVVTLSHKPTGLTLGVAPGICSDNQRACFSVQLLPGLRQSETTSAGGLKRATRSRAAVYEALQSDEEQGQHLAAAGIL</sequence>
<evidence type="ECO:0000313" key="1">
    <source>
        <dbReference type="EMBL" id="TNN78772.1"/>
    </source>
</evidence>
<accession>A0A4Z2INH2</accession>
<proteinExistence type="predicted"/>
<keyword evidence="2" id="KW-1185">Reference proteome</keyword>
<reference evidence="1 2" key="1">
    <citation type="submission" date="2019-03" db="EMBL/GenBank/DDBJ databases">
        <title>First draft genome of Liparis tanakae, snailfish: a comprehensive survey of snailfish specific genes.</title>
        <authorList>
            <person name="Kim W."/>
            <person name="Song I."/>
            <person name="Jeong J.-H."/>
            <person name="Kim D."/>
            <person name="Kim S."/>
            <person name="Ryu S."/>
            <person name="Song J.Y."/>
            <person name="Lee S.K."/>
        </authorList>
    </citation>
    <scope>NUCLEOTIDE SEQUENCE [LARGE SCALE GENOMIC DNA]</scope>
    <source>
        <tissue evidence="1">Muscle</tissue>
    </source>
</reference>